<reference evidence="1" key="1">
    <citation type="submission" date="2018-06" db="EMBL/GenBank/DDBJ databases">
        <authorList>
            <person name="Zhirakovskaya E."/>
        </authorList>
    </citation>
    <scope>NUCLEOTIDE SEQUENCE</scope>
</reference>
<organism evidence="1">
    <name type="scientific">hydrothermal vent metagenome</name>
    <dbReference type="NCBI Taxonomy" id="652676"/>
    <lineage>
        <taxon>unclassified sequences</taxon>
        <taxon>metagenomes</taxon>
        <taxon>ecological metagenomes</taxon>
    </lineage>
</organism>
<accession>A0A3B0VW24</accession>
<sequence>MKSQKIRYLTLFIVLLMSTSMGIHAMTLSSAKAQLNAFKTQGKVGEKLNGFLAVIQDRKATRKLVKIINKERLKYYEKIAIDNQLTLQEVEYIAGQKSTEKAKKDHYIQKDGQWIKK</sequence>
<proteinExistence type="predicted"/>
<dbReference type="AlphaFoldDB" id="A0A3B0VW24"/>
<evidence type="ECO:0000313" key="1">
    <source>
        <dbReference type="EMBL" id="VAW47838.1"/>
    </source>
</evidence>
<dbReference type="PIRSF" id="PIRSF025560">
    <property type="entry name" value="UCP025560"/>
    <property type="match status" value="1"/>
</dbReference>
<gene>
    <name evidence="1" type="ORF">MNBD_GAMMA03-1944</name>
</gene>
<protein>
    <recommendedName>
        <fullName evidence="2">DUF1318 domain-containing protein</fullName>
    </recommendedName>
</protein>
<dbReference type="Pfam" id="PF07027">
    <property type="entry name" value="DUF1318"/>
    <property type="match status" value="1"/>
</dbReference>
<dbReference type="InterPro" id="IPR008309">
    <property type="entry name" value="YdbL"/>
</dbReference>
<dbReference type="EMBL" id="UOFC01000168">
    <property type="protein sequence ID" value="VAW47838.1"/>
    <property type="molecule type" value="Genomic_DNA"/>
</dbReference>
<evidence type="ECO:0008006" key="2">
    <source>
        <dbReference type="Google" id="ProtNLM"/>
    </source>
</evidence>
<name>A0A3B0VW24_9ZZZZ</name>